<dbReference type="RefSeq" id="WP_127742838.1">
    <property type="nucleotide sequence ID" value="NZ_RZTZ01000028.1"/>
</dbReference>
<dbReference type="EMBL" id="RZTZ01000028">
    <property type="protein sequence ID" value="RVT56483.1"/>
    <property type="molecule type" value="Genomic_DNA"/>
</dbReference>
<proteinExistence type="predicted"/>
<feature type="transmembrane region" description="Helical" evidence="1">
    <location>
        <begin position="54"/>
        <end position="72"/>
    </location>
</feature>
<accession>A0A3S2X4U8</accession>
<organism evidence="2 3">
    <name type="scientific">Niallia taxi</name>
    <dbReference type="NCBI Taxonomy" id="2499688"/>
    <lineage>
        <taxon>Bacteria</taxon>
        <taxon>Bacillati</taxon>
        <taxon>Bacillota</taxon>
        <taxon>Bacilli</taxon>
        <taxon>Bacillales</taxon>
        <taxon>Bacillaceae</taxon>
        <taxon>Niallia</taxon>
    </lineage>
</organism>
<evidence type="ECO:0000256" key="1">
    <source>
        <dbReference type="SAM" id="Phobius"/>
    </source>
</evidence>
<keyword evidence="1" id="KW-0812">Transmembrane</keyword>
<evidence type="ECO:0000313" key="2">
    <source>
        <dbReference type="EMBL" id="RVT56483.1"/>
    </source>
</evidence>
<name>A0A3S2X4U8_9BACI</name>
<keyword evidence="3" id="KW-1185">Reference proteome</keyword>
<protein>
    <submittedName>
        <fullName evidence="2">Uncharacterized protein</fullName>
    </submittedName>
</protein>
<reference evidence="2 3" key="1">
    <citation type="submission" date="2019-01" db="EMBL/GenBank/DDBJ databases">
        <title>Bacillus sp. M5HDSG1-1, whole genome shotgun sequence.</title>
        <authorList>
            <person name="Tuo L."/>
        </authorList>
    </citation>
    <scope>NUCLEOTIDE SEQUENCE [LARGE SCALE GENOMIC DNA]</scope>
    <source>
        <strain evidence="2 3">M5HDSG1-1</strain>
    </source>
</reference>
<comment type="caution">
    <text evidence="2">The sequence shown here is derived from an EMBL/GenBank/DDBJ whole genome shotgun (WGS) entry which is preliminary data.</text>
</comment>
<evidence type="ECO:0000313" key="3">
    <source>
        <dbReference type="Proteomes" id="UP000288024"/>
    </source>
</evidence>
<dbReference type="AlphaFoldDB" id="A0A3S2X4U8"/>
<feature type="transmembrane region" description="Helical" evidence="1">
    <location>
        <begin position="30"/>
        <end position="48"/>
    </location>
</feature>
<sequence>MFIFELLKEYKKQFGFKNVFLRNIKANKLIILYLTFSLFFPIIIVSLLYMNLYIWMGVTALLYFLILFFGGVQHKAKMVKSIPENSIGLDLIPFRKMLKDN</sequence>
<dbReference type="Proteomes" id="UP000288024">
    <property type="component" value="Unassembled WGS sequence"/>
</dbReference>
<keyword evidence="1" id="KW-0472">Membrane</keyword>
<gene>
    <name evidence="2" type="ORF">EM808_27380</name>
</gene>
<keyword evidence="1" id="KW-1133">Transmembrane helix</keyword>